<proteinExistence type="predicted"/>
<sequence length="204" mass="23597">MPDLSINHFKDFKELSWSGGKTRELYLFPPSGNYAKREFDFRLSQSSVTLPTSVFSQLEGYHRLLMPLDRSLILINKTRQSRKHLQVFETYYFWGGDNIVSQGQCFDLNLMYNNKYKGQLFAISQADNSIYQNSPIQMLYALTDLSYEINDGDRGYLEKDHLLVINQNSQVDTVKIVLHSRKETSDMIAVWAGLSARRQCSLSD</sequence>
<evidence type="ECO:0000313" key="2">
    <source>
        <dbReference type="Proteomes" id="UP001238096"/>
    </source>
</evidence>
<dbReference type="InterPro" id="IPR010282">
    <property type="entry name" value="Uncharacterised_HutD/Ves"/>
</dbReference>
<dbReference type="PANTHER" id="PTHR37943">
    <property type="entry name" value="PROTEIN VES"/>
    <property type="match status" value="1"/>
</dbReference>
<dbReference type="Gene3D" id="2.60.120.10">
    <property type="entry name" value="Jelly Rolls"/>
    <property type="match status" value="1"/>
</dbReference>
<dbReference type="InterPro" id="IPR014710">
    <property type="entry name" value="RmlC-like_jellyroll"/>
</dbReference>
<dbReference type="RefSeq" id="WP_018365697.1">
    <property type="nucleotide sequence ID" value="NZ_CP104407.1"/>
</dbReference>
<reference evidence="2" key="1">
    <citation type="submission" date="2022-10" db="EMBL/GenBank/DDBJ databases">
        <title>Streptococcus didelphis as causative of fatal infections in opossums (Didelphis albiventris).</title>
        <authorList>
            <person name="Breyer G.M."/>
            <person name="Da Silva M.E.R.J."/>
            <person name="Siqueira F.M."/>
        </authorList>
    </citation>
    <scope>NUCLEOTIDE SEQUENCE [LARGE SCALE GENOMIC DNA]</scope>
    <source>
        <strain evidence="2">LBVP101/21</strain>
    </source>
</reference>
<keyword evidence="2" id="KW-1185">Reference proteome</keyword>
<organism evidence="1 2">
    <name type="scientific">Streptococcus didelphis</name>
    <dbReference type="NCBI Taxonomy" id="102886"/>
    <lineage>
        <taxon>Bacteria</taxon>
        <taxon>Bacillati</taxon>
        <taxon>Bacillota</taxon>
        <taxon>Bacilli</taxon>
        <taxon>Lactobacillales</taxon>
        <taxon>Streptococcaceae</taxon>
        <taxon>Streptococcus</taxon>
    </lineage>
</organism>
<dbReference type="InterPro" id="IPR011051">
    <property type="entry name" value="RmlC_Cupin_sf"/>
</dbReference>
<dbReference type="PANTHER" id="PTHR37943:SF1">
    <property type="entry name" value="PROTEIN VES"/>
    <property type="match status" value="1"/>
</dbReference>
<gene>
    <name evidence="1" type="ORF">N1496_02245</name>
</gene>
<dbReference type="EMBL" id="CP110509">
    <property type="protein sequence ID" value="WMB28440.1"/>
    <property type="molecule type" value="Genomic_DNA"/>
</dbReference>
<evidence type="ECO:0000313" key="1">
    <source>
        <dbReference type="EMBL" id="WMB28440.1"/>
    </source>
</evidence>
<protein>
    <submittedName>
        <fullName evidence="1">HutD family protein</fullName>
    </submittedName>
</protein>
<dbReference type="SUPFAM" id="SSF51182">
    <property type="entry name" value="RmlC-like cupins"/>
    <property type="match status" value="1"/>
</dbReference>
<name>A0ABY9LJT0_9STRE</name>
<dbReference type="Pfam" id="PF05962">
    <property type="entry name" value="HutD"/>
    <property type="match status" value="1"/>
</dbReference>
<accession>A0ABY9LJT0</accession>
<dbReference type="Proteomes" id="UP001238096">
    <property type="component" value="Chromosome"/>
</dbReference>